<name>A0AB40CE53_DIOCR</name>
<dbReference type="InterPro" id="IPR017972">
    <property type="entry name" value="Cyt_P450_CS"/>
</dbReference>
<evidence type="ECO:0000256" key="7">
    <source>
        <dbReference type="ARBA" id="ARBA00023033"/>
    </source>
</evidence>
<sequence>MIEDHKNRKDGDLKDEDFVDILLSLKKDAGLDFNLNDEHIKALLVDMFAAGTDTSYIVLEWGMAELIRNPNVMKKLRDEINGIASGKSMVNEDDLSEMHYLKAVVKEILRLHPPAPLLLPRESMDNYQIEGYKIPSQCRVIINCWAITRDHKEWDMPNEFIPERFVNNTMDFKGQDFKYIPFGSGRRICPGIGFAISTIELALANLVFKFEWKLPDDHVGEVNMAEAPGLTTKMMKNLCLVPMPCF</sequence>
<comment type="cofactor">
    <cofactor evidence="1 8">
        <name>heme</name>
        <dbReference type="ChEBI" id="CHEBI:30413"/>
    </cofactor>
</comment>
<dbReference type="GO" id="GO:0004497">
    <property type="term" value="F:monooxygenase activity"/>
    <property type="evidence" value="ECO:0007669"/>
    <property type="project" value="UniProtKB-KW"/>
</dbReference>
<keyword evidence="4 8" id="KW-0479">Metal-binding</keyword>
<evidence type="ECO:0000256" key="4">
    <source>
        <dbReference type="ARBA" id="ARBA00022723"/>
    </source>
</evidence>
<dbReference type="Pfam" id="PF00067">
    <property type="entry name" value="p450"/>
    <property type="match status" value="1"/>
</dbReference>
<dbReference type="PROSITE" id="PS00086">
    <property type="entry name" value="CYTOCHROME_P450"/>
    <property type="match status" value="1"/>
</dbReference>
<evidence type="ECO:0000256" key="6">
    <source>
        <dbReference type="ARBA" id="ARBA00023004"/>
    </source>
</evidence>
<reference evidence="11" key="1">
    <citation type="submission" date="2025-08" db="UniProtKB">
        <authorList>
            <consortium name="RefSeq"/>
        </authorList>
    </citation>
    <scope>IDENTIFICATION</scope>
</reference>
<dbReference type="RefSeq" id="XP_039138100.1">
    <property type="nucleotide sequence ID" value="XM_039282166.1"/>
</dbReference>
<dbReference type="GO" id="GO:0016705">
    <property type="term" value="F:oxidoreductase activity, acting on paired donors, with incorporation or reduction of molecular oxygen"/>
    <property type="evidence" value="ECO:0007669"/>
    <property type="project" value="InterPro"/>
</dbReference>
<dbReference type="PANTHER" id="PTHR47953">
    <property type="entry name" value="OS08G0105600 PROTEIN"/>
    <property type="match status" value="1"/>
</dbReference>
<dbReference type="FunFam" id="1.10.630.10:FF:000126">
    <property type="entry name" value="Predicted protein"/>
    <property type="match status" value="1"/>
</dbReference>
<keyword evidence="3 8" id="KW-0349">Heme</keyword>
<dbReference type="SUPFAM" id="SSF48264">
    <property type="entry name" value="Cytochrome P450"/>
    <property type="match status" value="1"/>
</dbReference>
<dbReference type="PRINTS" id="PR00463">
    <property type="entry name" value="EP450I"/>
</dbReference>
<dbReference type="AlphaFoldDB" id="A0AB40CE53"/>
<dbReference type="Proteomes" id="UP001515500">
    <property type="component" value="Chromosome 14"/>
</dbReference>
<keyword evidence="7 9" id="KW-0503">Monooxygenase</keyword>
<evidence type="ECO:0000256" key="8">
    <source>
        <dbReference type="PIRSR" id="PIRSR602401-1"/>
    </source>
</evidence>
<keyword evidence="10" id="KW-1185">Reference proteome</keyword>
<dbReference type="PANTHER" id="PTHR47953:SF1">
    <property type="entry name" value="CYTOCHROME P450 71A9"/>
    <property type="match status" value="1"/>
</dbReference>
<dbReference type="InterPro" id="IPR052306">
    <property type="entry name" value="CYP450_71D"/>
</dbReference>
<dbReference type="InterPro" id="IPR001128">
    <property type="entry name" value="Cyt_P450"/>
</dbReference>
<keyword evidence="6 8" id="KW-0408">Iron</keyword>
<evidence type="ECO:0000256" key="3">
    <source>
        <dbReference type="ARBA" id="ARBA00022617"/>
    </source>
</evidence>
<comment type="similarity">
    <text evidence="2 9">Belongs to the cytochrome P450 family.</text>
</comment>
<feature type="binding site" description="axial binding residue" evidence="8">
    <location>
        <position position="189"/>
    </location>
    <ligand>
        <name>heme</name>
        <dbReference type="ChEBI" id="CHEBI:30413"/>
    </ligand>
    <ligandPart>
        <name>Fe</name>
        <dbReference type="ChEBI" id="CHEBI:18248"/>
    </ligandPart>
</feature>
<keyword evidence="5 9" id="KW-0560">Oxidoreductase</keyword>
<dbReference type="InterPro" id="IPR036396">
    <property type="entry name" value="Cyt_P450_sf"/>
</dbReference>
<dbReference type="GO" id="GO:0005506">
    <property type="term" value="F:iron ion binding"/>
    <property type="evidence" value="ECO:0007669"/>
    <property type="project" value="InterPro"/>
</dbReference>
<evidence type="ECO:0000256" key="5">
    <source>
        <dbReference type="ARBA" id="ARBA00023002"/>
    </source>
</evidence>
<accession>A0AB40CE53</accession>
<dbReference type="InterPro" id="IPR002401">
    <property type="entry name" value="Cyt_P450_E_grp-I"/>
</dbReference>
<evidence type="ECO:0000313" key="11">
    <source>
        <dbReference type="RefSeq" id="XP_039138100.1"/>
    </source>
</evidence>
<proteinExistence type="inferred from homology"/>
<gene>
    <name evidence="11" type="primary">LOC120275549</name>
</gene>
<evidence type="ECO:0000256" key="1">
    <source>
        <dbReference type="ARBA" id="ARBA00001971"/>
    </source>
</evidence>
<dbReference type="GO" id="GO:0020037">
    <property type="term" value="F:heme binding"/>
    <property type="evidence" value="ECO:0007669"/>
    <property type="project" value="InterPro"/>
</dbReference>
<dbReference type="GeneID" id="120275549"/>
<dbReference type="Gene3D" id="1.10.630.10">
    <property type="entry name" value="Cytochrome P450"/>
    <property type="match status" value="1"/>
</dbReference>
<evidence type="ECO:0000256" key="2">
    <source>
        <dbReference type="ARBA" id="ARBA00010617"/>
    </source>
</evidence>
<organism evidence="10 11">
    <name type="scientific">Dioscorea cayennensis subsp. rotundata</name>
    <name type="common">White Guinea yam</name>
    <name type="synonym">Dioscorea rotundata</name>
    <dbReference type="NCBI Taxonomy" id="55577"/>
    <lineage>
        <taxon>Eukaryota</taxon>
        <taxon>Viridiplantae</taxon>
        <taxon>Streptophyta</taxon>
        <taxon>Embryophyta</taxon>
        <taxon>Tracheophyta</taxon>
        <taxon>Spermatophyta</taxon>
        <taxon>Magnoliopsida</taxon>
        <taxon>Liliopsida</taxon>
        <taxon>Dioscoreales</taxon>
        <taxon>Dioscoreaceae</taxon>
        <taxon>Dioscorea</taxon>
    </lineage>
</organism>
<dbReference type="PRINTS" id="PR00385">
    <property type="entry name" value="P450"/>
</dbReference>
<evidence type="ECO:0000313" key="10">
    <source>
        <dbReference type="Proteomes" id="UP001515500"/>
    </source>
</evidence>
<protein>
    <submittedName>
        <fullName evidence="11">Cytochrome P450 71A1-like</fullName>
    </submittedName>
</protein>
<evidence type="ECO:0000256" key="9">
    <source>
        <dbReference type="RuleBase" id="RU000461"/>
    </source>
</evidence>